<gene>
    <name evidence="1" type="ORF">PHYSODRAFT_304451</name>
</gene>
<dbReference type="EMBL" id="JH159158">
    <property type="protein sequence ID" value="EGZ10640.1"/>
    <property type="molecule type" value="Genomic_DNA"/>
</dbReference>
<dbReference type="Proteomes" id="UP000002640">
    <property type="component" value="Unassembled WGS sequence"/>
</dbReference>
<protein>
    <submittedName>
        <fullName evidence="1">Uncharacterized protein</fullName>
    </submittedName>
</protein>
<dbReference type="KEGG" id="psoj:PHYSODRAFT_304451"/>
<dbReference type="GeneID" id="20642423"/>
<name>G5A138_PHYSP</name>
<proteinExistence type="predicted"/>
<organism evidence="1 2">
    <name type="scientific">Phytophthora sojae (strain P6497)</name>
    <name type="common">Soybean stem and root rot agent</name>
    <name type="synonym">Phytophthora megasperma f. sp. glycines</name>
    <dbReference type="NCBI Taxonomy" id="1094619"/>
    <lineage>
        <taxon>Eukaryota</taxon>
        <taxon>Sar</taxon>
        <taxon>Stramenopiles</taxon>
        <taxon>Oomycota</taxon>
        <taxon>Peronosporomycetes</taxon>
        <taxon>Peronosporales</taxon>
        <taxon>Peronosporaceae</taxon>
        <taxon>Phytophthora</taxon>
    </lineage>
</organism>
<sequence>MPPKRFVFADLNALNHDERAHMEALRSDFSAQDLAQEFPIDAHKLTELLSHPHGEPNFFRGTHYKLPAEDIKSFPDAGWDVRAKSAPEHRTLENLLKRNLADDTNGALGIGKKTMVLVGGEPTDTVLNRVEIYFEAGWSVQLYCFRDKGSEVSDSLRLKHGSSFQNLFLGGLAKNILKGETQGSVTLAGDSATRALVDTTTVCSSPSGASGEERFILMNLDDILGTLARSYSLYNKVQGAKSPINVGVDLKALTKLVCGNGSAKVQRQVAMHSEATTAQAQALLENGWALSKQTATMVPTVLSEFLTQLLAKDVTASSKTLVLVMGDQCLTVASKVVYSRILAEFLARRDPPLAGGVKQRVPERLCNPSQPSGD</sequence>
<evidence type="ECO:0000313" key="1">
    <source>
        <dbReference type="EMBL" id="EGZ10640.1"/>
    </source>
</evidence>
<dbReference type="InParanoid" id="G5A138"/>
<evidence type="ECO:0000313" key="2">
    <source>
        <dbReference type="Proteomes" id="UP000002640"/>
    </source>
</evidence>
<dbReference type="RefSeq" id="XP_009533385.1">
    <property type="nucleotide sequence ID" value="XM_009535090.1"/>
</dbReference>
<accession>G5A138</accession>
<reference evidence="1 2" key="1">
    <citation type="journal article" date="2006" name="Science">
        <title>Phytophthora genome sequences uncover evolutionary origins and mechanisms of pathogenesis.</title>
        <authorList>
            <person name="Tyler B.M."/>
            <person name="Tripathy S."/>
            <person name="Zhang X."/>
            <person name="Dehal P."/>
            <person name="Jiang R.H."/>
            <person name="Aerts A."/>
            <person name="Arredondo F.D."/>
            <person name="Baxter L."/>
            <person name="Bensasson D."/>
            <person name="Beynon J.L."/>
            <person name="Chapman J."/>
            <person name="Damasceno C.M."/>
            <person name="Dorrance A.E."/>
            <person name="Dou D."/>
            <person name="Dickerman A.W."/>
            <person name="Dubchak I.L."/>
            <person name="Garbelotto M."/>
            <person name="Gijzen M."/>
            <person name="Gordon S.G."/>
            <person name="Govers F."/>
            <person name="Grunwald N.J."/>
            <person name="Huang W."/>
            <person name="Ivors K.L."/>
            <person name="Jones R.W."/>
            <person name="Kamoun S."/>
            <person name="Krampis K."/>
            <person name="Lamour K.H."/>
            <person name="Lee M.K."/>
            <person name="McDonald W.H."/>
            <person name="Medina M."/>
            <person name="Meijer H.J."/>
            <person name="Nordberg E.K."/>
            <person name="Maclean D.J."/>
            <person name="Ospina-Giraldo M.D."/>
            <person name="Morris P.F."/>
            <person name="Phuntumart V."/>
            <person name="Putnam N.H."/>
            <person name="Rash S."/>
            <person name="Rose J.K."/>
            <person name="Sakihama Y."/>
            <person name="Salamov A.A."/>
            <person name="Savidor A."/>
            <person name="Scheuring C.F."/>
            <person name="Smith B.M."/>
            <person name="Sobral B.W."/>
            <person name="Terry A."/>
            <person name="Torto-Alalibo T.A."/>
            <person name="Win J."/>
            <person name="Xu Z."/>
            <person name="Zhang H."/>
            <person name="Grigoriev I.V."/>
            <person name="Rokhsar D.S."/>
            <person name="Boore J.L."/>
        </authorList>
    </citation>
    <scope>NUCLEOTIDE SEQUENCE [LARGE SCALE GENOMIC DNA]</scope>
    <source>
        <strain evidence="1 2">P6497</strain>
    </source>
</reference>
<dbReference type="AlphaFoldDB" id="G5A138"/>
<keyword evidence="2" id="KW-1185">Reference proteome</keyword>